<dbReference type="OrthoDB" id="1111178at2"/>
<sequence length="510" mass="56450">MKNFLYSIVLGVVVISMSSCRNDFEFSDSTGKLGFSQDTVFLDTVFSTIGSSTRTFKVYNNSNQDIMIPTVGLARGNDSKYRLAVDGVPGQLFENVELLANDSLYVFIETTINIADFSNANQFVYEDVIEFDSGANLQQVRLVTLVKDAVFLFPERDANGIEETLLLGTDGENNEVRISGFFLNDQELVFTKEKPYVIYGFAGIPPEKTLSIEPGARLFFHSQSGIIAANEASLQINGMASTTETMENQVILEGDRLEPGFDDVAGQWFGIWLTSGSKNHKISHTTIKNASIGIIMDNQNPDSNGATLQIDNSEIYNSSNIGLLATTADIEAENLIINNAGQSSLVVRLGGSYRFNNCTITNYWNKGFRQDPTLILSNAFPNTNLTEPLNQALFTNCIIYGDRDLELSLRAAEGVEFNFKMENTLLRFNDRFNDFVGNGLYDFTNTQLYENVKLNENPFFENPQSDLLRIDTESAANALGNLATATRTDIQGTIRSNEPDAGAYESVDLE</sequence>
<organism evidence="2 3">
    <name type="scientific">Nonlabens marinus S1-08</name>
    <dbReference type="NCBI Taxonomy" id="1454201"/>
    <lineage>
        <taxon>Bacteria</taxon>
        <taxon>Pseudomonadati</taxon>
        <taxon>Bacteroidota</taxon>
        <taxon>Flavobacteriia</taxon>
        <taxon>Flavobacteriales</taxon>
        <taxon>Flavobacteriaceae</taxon>
        <taxon>Nonlabens</taxon>
    </lineage>
</organism>
<evidence type="ECO:0000256" key="1">
    <source>
        <dbReference type="SAM" id="MobiDB-lite"/>
    </source>
</evidence>
<evidence type="ECO:0000313" key="2">
    <source>
        <dbReference type="EMBL" id="BAO55956.1"/>
    </source>
</evidence>
<keyword evidence="3" id="KW-1185">Reference proteome</keyword>
<feature type="region of interest" description="Disordered" evidence="1">
    <location>
        <begin position="490"/>
        <end position="510"/>
    </location>
</feature>
<dbReference type="RefSeq" id="WP_041496468.1">
    <property type="nucleotide sequence ID" value="NZ_AP014548.1"/>
</dbReference>
<gene>
    <name evidence="2" type="ORF">NMS_1947</name>
</gene>
<dbReference type="KEGG" id="nmf:NMS_1947"/>
<evidence type="ECO:0000313" key="3">
    <source>
        <dbReference type="Proteomes" id="UP000031760"/>
    </source>
</evidence>
<dbReference type="EMBL" id="AP014548">
    <property type="protein sequence ID" value="BAO55956.1"/>
    <property type="molecule type" value="Genomic_DNA"/>
</dbReference>
<accession>W8W099</accession>
<proteinExistence type="predicted"/>
<dbReference type="InterPro" id="IPR011050">
    <property type="entry name" value="Pectin_lyase_fold/virulence"/>
</dbReference>
<dbReference type="STRING" id="1454201.NMS_1947"/>
<dbReference type="AlphaFoldDB" id="W8W099"/>
<evidence type="ECO:0008006" key="4">
    <source>
        <dbReference type="Google" id="ProtNLM"/>
    </source>
</evidence>
<protein>
    <recommendedName>
        <fullName evidence="4">Right handed beta helix domain-containing protein</fullName>
    </recommendedName>
</protein>
<name>W8W099_9FLAO</name>
<dbReference type="Gene3D" id="2.160.20.10">
    <property type="entry name" value="Single-stranded right-handed beta-helix, Pectin lyase-like"/>
    <property type="match status" value="1"/>
</dbReference>
<reference evidence="2 3" key="1">
    <citation type="journal article" date="2014" name="Proc. Natl. Acad. Sci. U.S.A.">
        <title>Functional characterization of flavobacteria rhodopsins reveals a unique class of light-driven chloride pump in bacteria.</title>
        <authorList>
            <person name="Yoshizawa S."/>
            <person name="Kumagai Y."/>
            <person name="Kim H."/>
            <person name="Ogura Y."/>
            <person name="Hayashi T."/>
            <person name="Iwasaki W."/>
            <person name="DeLong E.F."/>
            <person name="Kogure K."/>
        </authorList>
    </citation>
    <scope>NUCLEOTIDE SEQUENCE [LARGE SCALE GENOMIC DNA]</scope>
    <source>
        <strain evidence="2 3">S1-08</strain>
    </source>
</reference>
<dbReference type="SUPFAM" id="SSF51126">
    <property type="entry name" value="Pectin lyase-like"/>
    <property type="match status" value="1"/>
</dbReference>
<dbReference type="InterPro" id="IPR012334">
    <property type="entry name" value="Pectin_lyas_fold"/>
</dbReference>
<dbReference type="HOGENOM" id="CLU_040643_0_0_10"/>
<dbReference type="Proteomes" id="UP000031760">
    <property type="component" value="Chromosome"/>
</dbReference>
<dbReference type="PROSITE" id="PS51257">
    <property type="entry name" value="PROKAR_LIPOPROTEIN"/>
    <property type="match status" value="1"/>
</dbReference>